<dbReference type="RefSeq" id="WP_225528658.1">
    <property type="nucleotide sequence ID" value="NZ_CP033623.1"/>
</dbReference>
<dbReference type="SUPFAM" id="SSF69279">
    <property type="entry name" value="Phage tail proteins"/>
    <property type="match status" value="2"/>
</dbReference>
<feature type="domain" description="Gp5/Type VI secretion system Vgr C-terminal trimerisation" evidence="3">
    <location>
        <begin position="467"/>
        <end position="571"/>
    </location>
</feature>
<dbReference type="SUPFAM" id="SSF69255">
    <property type="entry name" value="gp5 N-terminal domain-like"/>
    <property type="match status" value="1"/>
</dbReference>
<dbReference type="Pfam" id="PF04717">
    <property type="entry name" value="Phage_base_V"/>
    <property type="match status" value="1"/>
</dbReference>
<reference evidence="4 5" key="1">
    <citation type="submission" date="2023-11" db="EMBL/GenBank/DDBJ databases">
        <title>Detection of rare carbapenemases in Enterobacterales - comparison of two colorimetric and two CIM-based carbapenemase assays.</title>
        <authorList>
            <person name="Schaffarczyk L."/>
            <person name="Noster J."/>
            <person name="Stelzer Y."/>
            <person name="Sattler J."/>
            <person name="Gatermann S."/>
            <person name="Hamprecht A."/>
        </authorList>
    </citation>
    <scope>NUCLEOTIDE SEQUENCE [LARGE SCALE GENOMIC DNA]</scope>
    <source>
        <strain evidence="4 5">CIM-Carb-136</strain>
    </source>
</reference>
<dbReference type="InterPro" id="IPR054030">
    <property type="entry name" value="Gp5_Vgr_C"/>
</dbReference>
<proteinExistence type="inferred from homology"/>
<evidence type="ECO:0000259" key="3">
    <source>
        <dbReference type="Pfam" id="PF22178"/>
    </source>
</evidence>
<gene>
    <name evidence="4" type="primary">tssI</name>
    <name evidence="4" type="ORF">SJ435_01820</name>
</gene>
<dbReference type="Gene3D" id="2.30.110.50">
    <property type="match status" value="1"/>
</dbReference>
<dbReference type="InterPro" id="IPR037026">
    <property type="entry name" value="Vgr_OB-fold_dom_sf"/>
</dbReference>
<protein>
    <submittedName>
        <fullName evidence="4">Type VI secretion system tip protein TssI/VgrG</fullName>
    </submittedName>
</protein>
<feature type="domain" description="Gp5/Type VI secretion system Vgr protein OB-fold" evidence="2">
    <location>
        <begin position="383"/>
        <end position="450"/>
    </location>
</feature>
<comment type="similarity">
    <text evidence="1">Belongs to the VgrG protein family.</text>
</comment>
<dbReference type="NCBIfam" id="TIGR03361">
    <property type="entry name" value="VI_Rhs_Vgr"/>
    <property type="match status" value="1"/>
</dbReference>
<sequence>MDRLIIAHTPLPAHQLLFRSLSGEEKLAGLFEFDVELLSPDNRLDLKALLGQKITLELRGNPLAPRYLNGNITRMTLSGREAGGNRYYIYRAVLRPTLWYLTQNRDFRIYQEKTVPDILTQVLGQYQVKIDNRLSYDYRIWGYCVQYQESDFDFISRLMEHEGIYYYFTHQQDGHTLVLADAPSAHQELTGYASIPYQLAEGGLVENKDSINSWSVSDAITPSLYSLDDYDFRKPRARLLEARQNPASFAQDKAEVFDWPGRYTDHAHGQFYVKVRQQEFEAQHEQMSGEGSSQGIAPGYRFQLTQAPRTEDNQAYLVVSAHYFMQENSYASNDNDAGEQRTEFQVVPAGINWRPARTTPWPKTHGPQTAEVVGPEGESIWTDKYGRVKLKFRWDRHGNGNETSSCWVRVSSAWAGWKYGGIQIPRVGEEVVVDFINGDPDRPIITGRVYNEDSMPPWDLPGDATKMGFMSRSKGGGTDNASFLFLEDAPGNESFDMHAERNMNMTVENDKNVNIDGNRFTRIGKTQDHQVIGNATFLFGSMRNTTVTGPETATFNSGQQVGIKAGRQFTIHDGGDNVNITGDQTILLKGNRHHTIENKQTQLIKQGQDTTIEQYGQSTKIETGDKKLEITSGNQSTKLAAGDKSLDITGNLTSTVSGEETRSQNKLTVTTATDYVQKASKIKIATVDGEGPSGSDIYIHGNKVTVKSDSEHIIIRPKNMTWTKWLDVGIKTGAAFSITGGLTVDVKTAAVVKFEPQFILYKKGPEADFNDLKMTYCSIRLAIAILTSIS</sequence>
<dbReference type="Proteomes" id="UP001275057">
    <property type="component" value="Unassembled WGS sequence"/>
</dbReference>
<dbReference type="InterPro" id="IPR006533">
    <property type="entry name" value="T6SS_Vgr_RhsGE"/>
</dbReference>
<evidence type="ECO:0000256" key="1">
    <source>
        <dbReference type="ARBA" id="ARBA00005558"/>
    </source>
</evidence>
<organism evidence="4 5">
    <name type="scientific">Serratia marcescens</name>
    <dbReference type="NCBI Taxonomy" id="615"/>
    <lineage>
        <taxon>Bacteria</taxon>
        <taxon>Pseudomonadati</taxon>
        <taxon>Pseudomonadota</taxon>
        <taxon>Gammaproteobacteria</taxon>
        <taxon>Enterobacterales</taxon>
        <taxon>Yersiniaceae</taxon>
        <taxon>Serratia</taxon>
    </lineage>
</organism>
<evidence type="ECO:0000313" key="4">
    <source>
        <dbReference type="EMBL" id="MDX7081116.1"/>
    </source>
</evidence>
<dbReference type="Gene3D" id="2.40.50.230">
    <property type="entry name" value="Gp5 N-terminal domain"/>
    <property type="match status" value="1"/>
</dbReference>
<dbReference type="Gene3D" id="3.55.50.10">
    <property type="entry name" value="Baseplate protein-like domains"/>
    <property type="match status" value="1"/>
</dbReference>
<accession>A0ABD5IBP8</accession>
<dbReference type="Pfam" id="PF05954">
    <property type="entry name" value="Phage_GPD"/>
    <property type="match status" value="1"/>
</dbReference>
<dbReference type="EMBL" id="JAXABG010000001">
    <property type="protein sequence ID" value="MDX7081116.1"/>
    <property type="molecule type" value="Genomic_DNA"/>
</dbReference>
<dbReference type="NCBIfam" id="TIGR01646">
    <property type="entry name" value="vgr_GE"/>
    <property type="match status" value="1"/>
</dbReference>
<dbReference type="Pfam" id="PF22178">
    <property type="entry name" value="Gp5_trimer_C"/>
    <property type="match status" value="1"/>
</dbReference>
<dbReference type="Gene3D" id="4.10.220.110">
    <property type="match status" value="1"/>
</dbReference>
<dbReference type="InterPro" id="IPR017847">
    <property type="entry name" value="T6SS_RhsGE_Vgr_subset"/>
</dbReference>
<dbReference type="AlphaFoldDB" id="A0ABD5IBP8"/>
<evidence type="ECO:0000313" key="5">
    <source>
        <dbReference type="Proteomes" id="UP001275057"/>
    </source>
</evidence>
<name>A0ABD5IBP8_SERMA</name>
<dbReference type="InterPro" id="IPR006531">
    <property type="entry name" value="Gp5/Vgr_OB"/>
</dbReference>
<evidence type="ECO:0000259" key="2">
    <source>
        <dbReference type="Pfam" id="PF04717"/>
    </source>
</evidence>
<dbReference type="SUPFAM" id="SSF69349">
    <property type="entry name" value="Phage fibre proteins"/>
    <property type="match status" value="2"/>
</dbReference>
<comment type="caution">
    <text evidence="4">The sequence shown here is derived from an EMBL/GenBank/DDBJ whole genome shotgun (WGS) entry which is preliminary data.</text>
</comment>